<name>A0A1W1WQR6_9BACT</name>
<evidence type="ECO:0000313" key="1">
    <source>
        <dbReference type="EMBL" id="SMC08637.1"/>
    </source>
</evidence>
<dbReference type="EMBL" id="FWWZ01000001">
    <property type="protein sequence ID" value="SMC08637.1"/>
    <property type="molecule type" value="Genomic_DNA"/>
</dbReference>
<sequence length="592" mass="68066">MSKKKLLLIALLLCIVAALFASYQFFANQEKYIHHCNKSHYSYIINQKLIYTFSSKVTIRLLELNRSSTISTLMKGLLNVRFYGHDSNGTIALMQLSNLSLDLGNPEIERILKKVYSQMFVVHFTADGHIFNYTFKGNDEDSKGLQQLISEFQIVLKQMPDYTTEENTADGTVYAQYKRDEILPCFLKKQRHGFYINKQQSYKKNIIKSDANATIAKSWIETFDSKEIIEVVSGTKKISEYVKQISLTKVEQPIDNTLDIWRYSGDINNLIEHYKNDSEESYIKKASKEAAKKYIKQNRISLDSLLLSIKGKDPQQLMKIAEYLKLFPDEATKLLPFIKSADYKMAADLIFVLQRAGTVQAQLVLQKIVQDTDYKQVNRIRAIIALGGVKEPSEDTINFLWQIQSKRDSLNDKRLSDTALLNIGRFGKNSPYADEIKAKLSELAQNIPNDSSEKRILLLSMKNADAQYFESDIVDALRSSNPRVRSAAVKALSKLNKESVRDELLPLFTTDEDLEVRQQLAKTLLTIDPNGALMSRARENILKEDDSLVRKNLILYLLKYREKYPENDNILKKLRKIERDKNNQILLIKNGY</sequence>
<gene>
    <name evidence="1" type="ORF">SAMN05660197_0396</name>
</gene>
<dbReference type="STRING" id="1069081.SAMN05660197_0396"/>
<accession>A0A1W1WQR6</accession>
<evidence type="ECO:0000313" key="2">
    <source>
        <dbReference type="Proteomes" id="UP000192602"/>
    </source>
</evidence>
<dbReference type="Gene3D" id="1.25.10.20">
    <property type="entry name" value="Vitellinogen, superhelical"/>
    <property type="match status" value="1"/>
</dbReference>
<keyword evidence="2" id="KW-1185">Reference proteome</keyword>
<dbReference type="AlphaFoldDB" id="A0A1W1WQR6"/>
<protein>
    <submittedName>
        <fullName evidence="1">HEAT repeat-containing protein</fullName>
    </submittedName>
</protein>
<dbReference type="Proteomes" id="UP000192602">
    <property type="component" value="Unassembled WGS sequence"/>
</dbReference>
<dbReference type="InterPro" id="IPR011030">
    <property type="entry name" value="Lipovitellin_superhlx_dom"/>
</dbReference>
<dbReference type="SUPFAM" id="SSF48431">
    <property type="entry name" value="Lipovitellin-phosvitin complex, superhelical domain"/>
    <property type="match status" value="1"/>
</dbReference>
<proteinExistence type="predicted"/>
<reference evidence="2" key="1">
    <citation type="submission" date="2017-04" db="EMBL/GenBank/DDBJ databases">
        <authorList>
            <person name="Varghese N."/>
            <person name="Submissions S."/>
        </authorList>
    </citation>
    <scope>NUCLEOTIDE SEQUENCE [LARGE SCALE GENOMIC DNA]</scope>
    <source>
        <strain evidence="2">DSM 16512</strain>
    </source>
</reference>
<dbReference type="Pfam" id="PF13646">
    <property type="entry name" value="HEAT_2"/>
    <property type="match status" value="1"/>
</dbReference>
<organism evidence="1 2">
    <name type="scientific">Nitratiruptor tergarcus DSM 16512</name>
    <dbReference type="NCBI Taxonomy" id="1069081"/>
    <lineage>
        <taxon>Bacteria</taxon>
        <taxon>Pseudomonadati</taxon>
        <taxon>Campylobacterota</taxon>
        <taxon>Epsilonproteobacteria</taxon>
        <taxon>Nautiliales</taxon>
        <taxon>Nitratiruptoraceae</taxon>
        <taxon>Nitratiruptor</taxon>
    </lineage>
</organism>
<dbReference type="RefSeq" id="WP_084274911.1">
    <property type="nucleotide sequence ID" value="NZ_AP026671.1"/>
</dbReference>